<evidence type="ECO:0000313" key="3">
    <source>
        <dbReference type="Proteomes" id="UP001233999"/>
    </source>
</evidence>
<dbReference type="InterPro" id="IPR001304">
    <property type="entry name" value="C-type_lectin-like"/>
</dbReference>
<proteinExistence type="predicted"/>
<reference evidence="2" key="2">
    <citation type="submission" date="2023-05" db="EMBL/GenBank/DDBJ databases">
        <authorList>
            <person name="Fouks B."/>
        </authorList>
    </citation>
    <scope>NUCLEOTIDE SEQUENCE</scope>
    <source>
        <strain evidence="2">Stay&amp;Tobe</strain>
        <tissue evidence="2">Testes</tissue>
    </source>
</reference>
<gene>
    <name evidence="2" type="ORF">L9F63_008091</name>
</gene>
<dbReference type="SUPFAM" id="SSF56436">
    <property type="entry name" value="C-type lectin-like"/>
    <property type="match status" value="1"/>
</dbReference>
<evidence type="ECO:0000313" key="2">
    <source>
        <dbReference type="EMBL" id="KAJ9574721.1"/>
    </source>
</evidence>
<name>A0AAD8E2P1_DIPPU</name>
<organism evidence="2 3">
    <name type="scientific">Diploptera punctata</name>
    <name type="common">Pacific beetle cockroach</name>
    <dbReference type="NCBI Taxonomy" id="6984"/>
    <lineage>
        <taxon>Eukaryota</taxon>
        <taxon>Metazoa</taxon>
        <taxon>Ecdysozoa</taxon>
        <taxon>Arthropoda</taxon>
        <taxon>Hexapoda</taxon>
        <taxon>Insecta</taxon>
        <taxon>Pterygota</taxon>
        <taxon>Neoptera</taxon>
        <taxon>Polyneoptera</taxon>
        <taxon>Dictyoptera</taxon>
        <taxon>Blattodea</taxon>
        <taxon>Blaberoidea</taxon>
        <taxon>Blaberidae</taxon>
        <taxon>Diplopterinae</taxon>
        <taxon>Diploptera</taxon>
    </lineage>
</organism>
<dbReference type="Proteomes" id="UP001233999">
    <property type="component" value="Unassembled WGS sequence"/>
</dbReference>
<accession>A0AAD8E2P1</accession>
<keyword evidence="3" id="KW-1185">Reference proteome</keyword>
<evidence type="ECO:0000259" key="1">
    <source>
        <dbReference type="Pfam" id="PF00059"/>
    </source>
</evidence>
<dbReference type="EMBL" id="JASPKZ010010265">
    <property type="protein sequence ID" value="KAJ9574721.1"/>
    <property type="molecule type" value="Genomic_DNA"/>
</dbReference>
<dbReference type="CDD" id="cd00037">
    <property type="entry name" value="CLECT"/>
    <property type="match status" value="1"/>
</dbReference>
<dbReference type="Gene3D" id="3.10.100.10">
    <property type="entry name" value="Mannose-Binding Protein A, subunit A"/>
    <property type="match status" value="1"/>
</dbReference>
<protein>
    <recommendedName>
        <fullName evidence="1">C-type lectin domain-containing protein</fullName>
    </recommendedName>
</protein>
<feature type="domain" description="C-type lectin" evidence="1">
    <location>
        <begin position="50"/>
        <end position="116"/>
    </location>
</feature>
<feature type="non-terminal residue" evidence="2">
    <location>
        <position position="159"/>
    </location>
</feature>
<dbReference type="InterPro" id="IPR016187">
    <property type="entry name" value="CTDL_fold"/>
</dbReference>
<dbReference type="AlphaFoldDB" id="A0AAD8E2P1"/>
<reference evidence="2" key="1">
    <citation type="journal article" date="2023" name="IScience">
        <title>Live-bearing cockroach genome reveals convergent evolutionary mechanisms linked to viviparity in insects and beyond.</title>
        <authorList>
            <person name="Fouks B."/>
            <person name="Harrison M.C."/>
            <person name="Mikhailova A.A."/>
            <person name="Marchal E."/>
            <person name="English S."/>
            <person name="Carruthers M."/>
            <person name="Jennings E.C."/>
            <person name="Chiamaka E.L."/>
            <person name="Frigard R.A."/>
            <person name="Pippel M."/>
            <person name="Attardo G.M."/>
            <person name="Benoit J.B."/>
            <person name="Bornberg-Bauer E."/>
            <person name="Tobe S.S."/>
        </authorList>
    </citation>
    <scope>NUCLEOTIDE SEQUENCE</scope>
    <source>
        <strain evidence="2">Stay&amp;Tobe</strain>
    </source>
</reference>
<dbReference type="Pfam" id="PF00059">
    <property type="entry name" value="Lectin_C"/>
    <property type="match status" value="1"/>
</dbReference>
<sequence>VNVKDGTPPGDDAPWTVKMRMNDNLEFAVTKQENTDRRKELGYYKFYTTPETWLSAQETCEQHGANLLVLNSVREFTTIKAIWDTYPDISNIHVGLHDLLEEGSFVTVDGKNFGMPQEIWFYNKFYDKYYSIMLHIKEGECDLDDFYDRWCSVTIGFYV</sequence>
<comment type="caution">
    <text evidence="2">The sequence shown here is derived from an EMBL/GenBank/DDBJ whole genome shotgun (WGS) entry which is preliminary data.</text>
</comment>
<dbReference type="InterPro" id="IPR016186">
    <property type="entry name" value="C-type_lectin-like/link_sf"/>
</dbReference>